<evidence type="ECO:0000256" key="1">
    <source>
        <dbReference type="ARBA" id="ARBA00022679"/>
    </source>
</evidence>
<dbReference type="PANTHER" id="PTHR48207:SF3">
    <property type="entry name" value="SUCCINATE--HYDROXYMETHYLGLUTARATE COA-TRANSFERASE"/>
    <property type="match status" value="1"/>
</dbReference>
<dbReference type="GO" id="GO:0008410">
    <property type="term" value="F:CoA-transferase activity"/>
    <property type="evidence" value="ECO:0007669"/>
    <property type="project" value="TreeGrafter"/>
</dbReference>
<dbReference type="PANTHER" id="PTHR48207">
    <property type="entry name" value="SUCCINATE--HYDROXYMETHYLGLUTARATE COA-TRANSFERASE"/>
    <property type="match status" value="1"/>
</dbReference>
<accession>A0AA37F961</accession>
<dbReference type="AlphaFoldDB" id="A0AA37F961"/>
<dbReference type="InterPro" id="IPR023606">
    <property type="entry name" value="CoA-Trfase_III_dom_1_sf"/>
</dbReference>
<dbReference type="SUPFAM" id="SSF89796">
    <property type="entry name" value="CoA-transferase family III (CaiB/BaiF)"/>
    <property type="match status" value="1"/>
</dbReference>
<evidence type="ECO:0000313" key="4">
    <source>
        <dbReference type="EMBL" id="GGM71405.1"/>
    </source>
</evidence>
<dbReference type="RefSeq" id="WP_188680338.1">
    <property type="nucleotide sequence ID" value="NZ_BMNY01000001.1"/>
</dbReference>
<sequence>MVRVIEIGHIVAGPTAGLIFSDLGFEVIKVERPGRGDIARELEGSSAGTFPFFNRNKRSVEIDLRQASGRDEFLELVRGSDVVIDNLGPGAMDALGLGYRKLREVNPRIIYLSIKGYGSGPYEARKSLDFPIEVHSGLAYMTGLNGRPLRVGASLVDMGAALFGVIGVLAALMERERTGEGKFVESALFETAMFFVGQHIATYQVTGREVPPLNEVGFSWGVYDFFRTSDGVDVFVAVTTDEQWKAFCREVAPELDREEYKTNAMRHRLRGELIPRISEIVASMPSSELSSRLARANVGFAELRRPWDLLVDEHARSKMVEVEYGGRSILVPGIPIGGSRPGRAPALGEGNGMMGEGKSRAGNV</sequence>
<proteinExistence type="predicted"/>
<feature type="transmembrane region" description="Helical" evidence="3">
    <location>
        <begin position="151"/>
        <end position="172"/>
    </location>
</feature>
<keyword evidence="3" id="KW-0812">Transmembrane</keyword>
<dbReference type="Proteomes" id="UP000632195">
    <property type="component" value="Unassembled WGS sequence"/>
</dbReference>
<reference evidence="4" key="1">
    <citation type="journal article" date="2014" name="Int. J. Syst. Evol. Microbiol.">
        <title>Complete genome sequence of Corynebacterium casei LMG S-19264T (=DSM 44701T), isolated from a smear-ripened cheese.</title>
        <authorList>
            <consortium name="US DOE Joint Genome Institute (JGI-PGF)"/>
            <person name="Walter F."/>
            <person name="Albersmeier A."/>
            <person name="Kalinowski J."/>
            <person name="Ruckert C."/>
        </authorList>
    </citation>
    <scope>NUCLEOTIDE SEQUENCE</scope>
    <source>
        <strain evidence="4">JCM 13583</strain>
    </source>
</reference>
<protein>
    <submittedName>
        <fullName evidence="4">CoA transferase</fullName>
    </submittedName>
</protein>
<keyword evidence="5" id="KW-1185">Reference proteome</keyword>
<dbReference type="InterPro" id="IPR044855">
    <property type="entry name" value="CoA-Trfase_III_dom3_sf"/>
</dbReference>
<name>A0AA37F961_9ARCH</name>
<gene>
    <name evidence="4" type="ORF">GCM10007108_06900</name>
</gene>
<feature type="region of interest" description="Disordered" evidence="2">
    <location>
        <begin position="341"/>
        <end position="364"/>
    </location>
</feature>
<evidence type="ECO:0000313" key="5">
    <source>
        <dbReference type="Proteomes" id="UP000632195"/>
    </source>
</evidence>
<dbReference type="Gene3D" id="3.30.1540.10">
    <property type="entry name" value="formyl-coa transferase, domain 3"/>
    <property type="match status" value="1"/>
</dbReference>
<dbReference type="InterPro" id="IPR050483">
    <property type="entry name" value="CoA-transferase_III_domain"/>
</dbReference>
<keyword evidence="3" id="KW-0472">Membrane</keyword>
<reference evidence="4" key="2">
    <citation type="submission" date="2022-09" db="EMBL/GenBank/DDBJ databases">
        <authorList>
            <person name="Sun Q."/>
            <person name="Ohkuma M."/>
        </authorList>
    </citation>
    <scope>NUCLEOTIDE SEQUENCE</scope>
    <source>
        <strain evidence="4">JCM 13583</strain>
    </source>
</reference>
<keyword evidence="1 4" id="KW-0808">Transferase</keyword>
<keyword evidence="3" id="KW-1133">Transmembrane helix</keyword>
<comment type="caution">
    <text evidence="4">The sequence shown here is derived from an EMBL/GenBank/DDBJ whole genome shotgun (WGS) entry which is preliminary data.</text>
</comment>
<dbReference type="Gene3D" id="3.40.50.10540">
    <property type="entry name" value="Crotonobetainyl-coa:carnitine coa-transferase, domain 1"/>
    <property type="match status" value="1"/>
</dbReference>
<dbReference type="Pfam" id="PF02515">
    <property type="entry name" value="CoA_transf_3"/>
    <property type="match status" value="1"/>
</dbReference>
<evidence type="ECO:0000256" key="2">
    <source>
        <dbReference type="SAM" id="MobiDB-lite"/>
    </source>
</evidence>
<organism evidence="4 5">
    <name type="scientific">Thermogymnomonas acidicola</name>
    <dbReference type="NCBI Taxonomy" id="399579"/>
    <lineage>
        <taxon>Archaea</taxon>
        <taxon>Methanobacteriati</taxon>
        <taxon>Thermoplasmatota</taxon>
        <taxon>Thermoplasmata</taxon>
        <taxon>Thermoplasmatales</taxon>
        <taxon>Thermogymnomonas</taxon>
    </lineage>
</organism>
<evidence type="ECO:0000256" key="3">
    <source>
        <dbReference type="SAM" id="Phobius"/>
    </source>
</evidence>
<dbReference type="EMBL" id="BMNY01000001">
    <property type="protein sequence ID" value="GGM71405.1"/>
    <property type="molecule type" value="Genomic_DNA"/>
</dbReference>
<dbReference type="InterPro" id="IPR003673">
    <property type="entry name" value="CoA-Trfase_fam_III"/>
</dbReference>